<evidence type="ECO:0000313" key="1">
    <source>
        <dbReference type="EMBL" id="KYH26103.1"/>
    </source>
</evidence>
<name>A0A151AER8_9EURY</name>
<keyword evidence="2" id="KW-1185">Reference proteome</keyword>
<dbReference type="RefSeq" id="WP_169802624.1">
    <property type="nucleotide sequence ID" value="NZ_LTAZ01000004.1"/>
</dbReference>
<reference evidence="1 2" key="1">
    <citation type="submission" date="2016-02" db="EMBL/GenBank/DDBJ databases">
        <title>Genome sequence of Halalkalicoccus paucihalophilus DSM 24557.</title>
        <authorList>
            <person name="Poehlein A."/>
            <person name="Daniel R."/>
        </authorList>
    </citation>
    <scope>NUCLEOTIDE SEQUENCE [LARGE SCALE GENOMIC DNA]</scope>
    <source>
        <strain evidence="1 2">DSM 24557</strain>
    </source>
</reference>
<comment type="caution">
    <text evidence="1">The sequence shown here is derived from an EMBL/GenBank/DDBJ whole genome shotgun (WGS) entry which is preliminary data.</text>
</comment>
<accession>A0A151AER8</accession>
<evidence type="ECO:0008006" key="3">
    <source>
        <dbReference type="Google" id="ProtNLM"/>
    </source>
</evidence>
<dbReference type="Proteomes" id="UP000075321">
    <property type="component" value="Unassembled WGS sequence"/>
</dbReference>
<evidence type="ECO:0000313" key="2">
    <source>
        <dbReference type="Proteomes" id="UP000075321"/>
    </source>
</evidence>
<organism evidence="1 2">
    <name type="scientific">Halalkalicoccus paucihalophilus</name>
    <dbReference type="NCBI Taxonomy" id="1008153"/>
    <lineage>
        <taxon>Archaea</taxon>
        <taxon>Methanobacteriati</taxon>
        <taxon>Methanobacteriota</taxon>
        <taxon>Stenosarchaea group</taxon>
        <taxon>Halobacteria</taxon>
        <taxon>Halobacteriales</taxon>
        <taxon>Halococcaceae</taxon>
        <taxon>Halalkalicoccus</taxon>
    </lineage>
</organism>
<gene>
    <name evidence="1" type="ORF">HAPAU_11950</name>
</gene>
<sequence length="46" mass="4945">MSQSGLCQHCENAPASHTCPNCGSLVCERHFDRQHGQCASCLGGRQ</sequence>
<proteinExistence type="predicted"/>
<dbReference type="AlphaFoldDB" id="A0A151AER8"/>
<dbReference type="PATRIC" id="fig|1008153.3.peg.1202"/>
<dbReference type="EMBL" id="LTAZ01000004">
    <property type="protein sequence ID" value="KYH26103.1"/>
    <property type="molecule type" value="Genomic_DNA"/>
</dbReference>
<dbReference type="OrthoDB" id="70008at2157"/>
<protein>
    <recommendedName>
        <fullName evidence="3">HIT zinc finger</fullName>
    </recommendedName>
</protein>